<reference evidence="1 2" key="1">
    <citation type="submission" date="2019-11" db="EMBL/GenBank/DDBJ databases">
        <title>Whole genome sequence of Oryza granulata.</title>
        <authorList>
            <person name="Li W."/>
        </authorList>
    </citation>
    <scope>NUCLEOTIDE SEQUENCE [LARGE SCALE GENOMIC DNA]</scope>
    <source>
        <strain evidence="2">cv. Menghai</strain>
        <tissue evidence="1">Leaf</tissue>
    </source>
</reference>
<dbReference type="EMBL" id="SPHZ02000002">
    <property type="protein sequence ID" value="KAF0929821.1"/>
    <property type="molecule type" value="Genomic_DNA"/>
</dbReference>
<name>A0A6G1EYY4_9ORYZ</name>
<gene>
    <name evidence="1" type="ORF">E2562_025956</name>
</gene>
<sequence>MMCTNSKIGADVSAEACTGGGVTVDDDDIRSVCYPSVRRRYERSDETGDVAPTRSWKVLLLEGEDEGGALWPVAFSSASCRRRPCLASWKHTWFMVD</sequence>
<organism evidence="1 2">
    <name type="scientific">Oryza meyeriana var. granulata</name>
    <dbReference type="NCBI Taxonomy" id="110450"/>
    <lineage>
        <taxon>Eukaryota</taxon>
        <taxon>Viridiplantae</taxon>
        <taxon>Streptophyta</taxon>
        <taxon>Embryophyta</taxon>
        <taxon>Tracheophyta</taxon>
        <taxon>Spermatophyta</taxon>
        <taxon>Magnoliopsida</taxon>
        <taxon>Liliopsida</taxon>
        <taxon>Poales</taxon>
        <taxon>Poaceae</taxon>
        <taxon>BOP clade</taxon>
        <taxon>Oryzoideae</taxon>
        <taxon>Oryzeae</taxon>
        <taxon>Oryzinae</taxon>
        <taxon>Oryza</taxon>
        <taxon>Oryza meyeriana</taxon>
    </lineage>
</organism>
<evidence type="ECO:0000313" key="2">
    <source>
        <dbReference type="Proteomes" id="UP000479710"/>
    </source>
</evidence>
<evidence type="ECO:0000313" key="1">
    <source>
        <dbReference type="EMBL" id="KAF0929821.1"/>
    </source>
</evidence>
<proteinExistence type="predicted"/>
<protein>
    <submittedName>
        <fullName evidence="1">Uncharacterized protein</fullName>
    </submittedName>
</protein>
<keyword evidence="2" id="KW-1185">Reference proteome</keyword>
<comment type="caution">
    <text evidence="1">The sequence shown here is derived from an EMBL/GenBank/DDBJ whole genome shotgun (WGS) entry which is preliminary data.</text>
</comment>
<accession>A0A6G1EYY4</accession>
<dbReference type="AlphaFoldDB" id="A0A6G1EYY4"/>
<dbReference type="Proteomes" id="UP000479710">
    <property type="component" value="Unassembled WGS sequence"/>
</dbReference>